<dbReference type="PANTHER" id="PTHR12411">
    <property type="entry name" value="CYSTEINE PROTEASE FAMILY C1-RELATED"/>
    <property type="match status" value="1"/>
</dbReference>
<keyword evidence="5 11" id="KW-0732">Signal</keyword>
<comment type="catalytic activity">
    <reaction evidence="1">
        <text>Release of C-terminal amino acid residues with broad specificity, but lacks action on C-terminal proline. Shows weak endopeptidase activity.</text>
        <dbReference type="EC" id="3.4.18.1"/>
    </reaction>
</comment>
<proteinExistence type="inferred from homology"/>
<feature type="domain" description="Peptidase C1A papain C-terminal" evidence="12">
    <location>
        <begin position="55"/>
        <end position="290"/>
    </location>
</feature>
<evidence type="ECO:0000256" key="1">
    <source>
        <dbReference type="ARBA" id="ARBA00001594"/>
    </source>
</evidence>
<evidence type="ECO:0000256" key="6">
    <source>
        <dbReference type="ARBA" id="ARBA00022801"/>
    </source>
</evidence>
<dbReference type="InterPro" id="IPR000668">
    <property type="entry name" value="Peptidase_C1A_C"/>
</dbReference>
<dbReference type="InterPro" id="IPR013128">
    <property type="entry name" value="Peptidase_C1A"/>
</dbReference>
<dbReference type="PROSITE" id="PS00640">
    <property type="entry name" value="THIOL_PROTEASE_ASN"/>
    <property type="match status" value="2"/>
</dbReference>
<dbReference type="AlphaFoldDB" id="A0AAE0G7J8"/>
<evidence type="ECO:0000313" key="14">
    <source>
        <dbReference type="Proteomes" id="UP001190700"/>
    </source>
</evidence>
<evidence type="ECO:0000256" key="3">
    <source>
        <dbReference type="ARBA" id="ARBA00012516"/>
    </source>
</evidence>
<feature type="signal peptide" evidence="11">
    <location>
        <begin position="1"/>
        <end position="21"/>
    </location>
</feature>
<evidence type="ECO:0000256" key="5">
    <source>
        <dbReference type="ARBA" id="ARBA00022729"/>
    </source>
</evidence>
<dbReference type="GO" id="GO:0016807">
    <property type="term" value="F:cysteine-type carboxypeptidase activity"/>
    <property type="evidence" value="ECO:0007669"/>
    <property type="project" value="UniProtKB-EC"/>
</dbReference>
<evidence type="ECO:0000256" key="10">
    <source>
        <dbReference type="ARBA" id="ARBA00023180"/>
    </source>
</evidence>
<dbReference type="EMBL" id="LGRX02008664">
    <property type="protein sequence ID" value="KAK3273043.1"/>
    <property type="molecule type" value="Genomic_DNA"/>
</dbReference>
<dbReference type="FunFam" id="3.90.70.10:FF:000117">
    <property type="entry name" value="Probable papain cysteine protease"/>
    <property type="match status" value="2"/>
</dbReference>
<keyword evidence="4" id="KW-0645">Protease</keyword>
<gene>
    <name evidence="13" type="ORF">CYMTET_18697</name>
</gene>
<dbReference type="GO" id="GO:0006508">
    <property type="term" value="P:proteolysis"/>
    <property type="evidence" value="ECO:0007669"/>
    <property type="project" value="UniProtKB-KW"/>
</dbReference>
<feature type="domain" description="Peptidase C1A papain C-terminal" evidence="12">
    <location>
        <begin position="375"/>
        <end position="613"/>
    </location>
</feature>
<reference evidence="13 14" key="1">
    <citation type="journal article" date="2015" name="Genome Biol. Evol.">
        <title>Comparative Genomics of a Bacterivorous Green Alga Reveals Evolutionary Causalities and Consequences of Phago-Mixotrophic Mode of Nutrition.</title>
        <authorList>
            <person name="Burns J.A."/>
            <person name="Paasch A."/>
            <person name="Narechania A."/>
            <person name="Kim E."/>
        </authorList>
    </citation>
    <scope>NUCLEOTIDE SEQUENCE [LARGE SCALE GENOMIC DNA]</scope>
    <source>
        <strain evidence="13 14">PLY_AMNH</strain>
    </source>
</reference>
<keyword evidence="8" id="KW-0865">Zymogen</keyword>
<evidence type="ECO:0000256" key="11">
    <source>
        <dbReference type="SAM" id="SignalP"/>
    </source>
</evidence>
<keyword evidence="6" id="KW-0378">Hydrolase</keyword>
<feature type="chain" id="PRO_5042165222" description="cathepsin X" evidence="11">
    <location>
        <begin position="22"/>
        <end position="619"/>
    </location>
</feature>
<sequence>MEAIYVFLLLFSATSLASVQAGQNHGFTMANERKELRKSASRLREVTEMPKTHDPLSVLDPTKPTIASKSRNQHIPNYCGACWSFAATSALNDRIKLMTNNSIAPEIDLAMQVILNCDKYDQGCHGGDPITAYRFIHEFGGIPDETCQPYQASGHDMGKTCEAEDVCRNCSPLSGCSAVSDFKKYNIDEYGLVNGTAAMMTELLANGPIACTVAVPQAFEAYTGGIFEDKTGDVSMDHSISVVGWGEADDGTPFWIGRNSWGSYWGEEGWFKIVRGKNNLGIEANCQWATPDLSFLNAKQPAPEERRAVLIEVSGSGAASAGRKMTPSGSLEVHVEDRHVFMDPAKPCRPSTTTFSKGEKVASPLPHTLYAPEDLPKAWDWRRVNGTDFSTWNKNQHIPQYCGSCWAQGVTSALSDRINIMRKGAWPQINLAPQVLVSCNKANQGCEGGDPGAAYEYIHVNGIPDETCQAYQAKDLACNDLAVCETCAPNSTSFSPGTCTKVEDPKLYYVSEYGKVSGADKMKAEIYARGPIGCGIMANSKFEKYTGGVYSQWTLFSLINHEISVAGWGVDDDGTEYWIGRNSWGTYWGEAGWFKIEMHKNNLGIEKECDWGVPTLTKP</sequence>
<evidence type="ECO:0000256" key="9">
    <source>
        <dbReference type="ARBA" id="ARBA00023157"/>
    </source>
</evidence>
<organism evidence="13 14">
    <name type="scientific">Cymbomonas tetramitiformis</name>
    <dbReference type="NCBI Taxonomy" id="36881"/>
    <lineage>
        <taxon>Eukaryota</taxon>
        <taxon>Viridiplantae</taxon>
        <taxon>Chlorophyta</taxon>
        <taxon>Pyramimonadophyceae</taxon>
        <taxon>Pyramimonadales</taxon>
        <taxon>Pyramimonadaceae</taxon>
        <taxon>Cymbomonas</taxon>
    </lineage>
</organism>
<evidence type="ECO:0000256" key="7">
    <source>
        <dbReference type="ARBA" id="ARBA00022807"/>
    </source>
</evidence>
<dbReference type="InterPro" id="IPR025661">
    <property type="entry name" value="Pept_asp_AS"/>
</dbReference>
<protein>
    <recommendedName>
        <fullName evidence="3">cathepsin X</fullName>
        <ecNumber evidence="3">3.4.18.1</ecNumber>
    </recommendedName>
</protein>
<keyword evidence="14" id="KW-1185">Reference proteome</keyword>
<dbReference type="SUPFAM" id="SSF54001">
    <property type="entry name" value="Cysteine proteinases"/>
    <property type="match status" value="2"/>
</dbReference>
<evidence type="ECO:0000313" key="13">
    <source>
        <dbReference type="EMBL" id="KAK3273043.1"/>
    </source>
</evidence>
<evidence type="ECO:0000256" key="2">
    <source>
        <dbReference type="ARBA" id="ARBA00008455"/>
    </source>
</evidence>
<evidence type="ECO:0000259" key="12">
    <source>
        <dbReference type="SMART" id="SM00645"/>
    </source>
</evidence>
<keyword evidence="9" id="KW-1015">Disulfide bond</keyword>
<dbReference type="Gene3D" id="3.90.70.10">
    <property type="entry name" value="Cysteine proteinases"/>
    <property type="match status" value="2"/>
</dbReference>
<evidence type="ECO:0000256" key="8">
    <source>
        <dbReference type="ARBA" id="ARBA00023145"/>
    </source>
</evidence>
<dbReference type="SMART" id="SM00645">
    <property type="entry name" value="Pept_C1"/>
    <property type="match status" value="2"/>
</dbReference>
<dbReference type="Pfam" id="PF00112">
    <property type="entry name" value="Peptidase_C1"/>
    <property type="match status" value="2"/>
</dbReference>
<accession>A0AAE0G7J8</accession>
<keyword evidence="7" id="KW-0788">Thiol protease</keyword>
<dbReference type="Proteomes" id="UP001190700">
    <property type="component" value="Unassembled WGS sequence"/>
</dbReference>
<dbReference type="InterPro" id="IPR033157">
    <property type="entry name" value="CTSZ"/>
</dbReference>
<keyword evidence="10" id="KW-0325">Glycoprotein</keyword>
<evidence type="ECO:0000256" key="4">
    <source>
        <dbReference type="ARBA" id="ARBA00022670"/>
    </source>
</evidence>
<dbReference type="EC" id="3.4.18.1" evidence="3"/>
<name>A0AAE0G7J8_9CHLO</name>
<comment type="caution">
    <text evidence="13">The sequence shown here is derived from an EMBL/GenBank/DDBJ whole genome shotgun (WGS) entry which is preliminary data.</text>
</comment>
<dbReference type="CDD" id="cd02698">
    <property type="entry name" value="Peptidase_C1A_CathepsinX"/>
    <property type="match status" value="1"/>
</dbReference>
<dbReference type="InterPro" id="IPR038765">
    <property type="entry name" value="Papain-like_cys_pep_sf"/>
</dbReference>
<comment type="similarity">
    <text evidence="2">Belongs to the peptidase C1 family.</text>
</comment>